<dbReference type="Proteomes" id="UP000887580">
    <property type="component" value="Unplaced"/>
</dbReference>
<protein>
    <submittedName>
        <fullName evidence="2">Peptidase S1 domain-containing protein</fullName>
    </submittedName>
</protein>
<evidence type="ECO:0000313" key="1">
    <source>
        <dbReference type="Proteomes" id="UP000887580"/>
    </source>
</evidence>
<reference evidence="2" key="1">
    <citation type="submission" date="2022-11" db="UniProtKB">
        <authorList>
            <consortium name="WormBaseParasite"/>
        </authorList>
    </citation>
    <scope>IDENTIFICATION</scope>
</reference>
<organism evidence="1 2">
    <name type="scientific">Panagrolaimus sp. PS1159</name>
    <dbReference type="NCBI Taxonomy" id="55785"/>
    <lineage>
        <taxon>Eukaryota</taxon>
        <taxon>Metazoa</taxon>
        <taxon>Ecdysozoa</taxon>
        <taxon>Nematoda</taxon>
        <taxon>Chromadorea</taxon>
        <taxon>Rhabditida</taxon>
        <taxon>Tylenchina</taxon>
        <taxon>Panagrolaimomorpha</taxon>
        <taxon>Panagrolaimoidea</taxon>
        <taxon>Panagrolaimidae</taxon>
        <taxon>Panagrolaimus</taxon>
    </lineage>
</organism>
<name>A0AC35GI38_9BILA</name>
<evidence type="ECO:0000313" key="2">
    <source>
        <dbReference type="WBParaSite" id="PS1159_v2.g5359.t1"/>
    </source>
</evidence>
<dbReference type="WBParaSite" id="PS1159_v2.g5359.t1">
    <property type="protein sequence ID" value="PS1159_v2.g5359.t1"/>
    <property type="gene ID" value="PS1159_v2.g5359"/>
</dbReference>
<sequence length="495" mass="56646">MLKAFAFLIFCLLFASFVNGFTIDEIMEGNLDDEVGSVLSEAAKNQTANFPFLVALFLSGDESGDITSFAFGTIIGKNEILTSMKFYFRDYVHLYLVFNGTAVRKLDDDVELIYSEKYEEDNGWFDALVIKIPSIEFGPHQIIQLNGNPDIPELEESIAIQLLQGHLYPVLFQPFPSEACIQLGETFNVEQQTCGRGALPFIDVKENKWNIFGSPWFTIENEKPYLLGFNSFFYAEKYPTINILQTTDYICNNKFVNYEFSCRNFNDSFVENVETFTDESLEEVLDENPSVVGIFVELKGLFNWKQSLIGFGVIHSTNGFIVSSSVATALYEMGENDKVFISSKNHKNVYLKDFQVEINPAKDVSSWHDIAFILSESLKFNKDERATLNENPIFHFKDLLIIEKISDDEIAWTNYDLYPDKVCARAFSDIHCCEFGPEQQICGPDHSERFESAPLFDDHGKFVGIYSTKNQYDHGQNVDVFTRIDANFEWIKSYF</sequence>
<proteinExistence type="predicted"/>
<accession>A0AC35GI38</accession>